<feature type="transmembrane region" description="Helical" evidence="7">
    <location>
        <begin position="83"/>
        <end position="105"/>
    </location>
</feature>
<protein>
    <recommendedName>
        <fullName evidence="8">Acyltransferase 3 domain-containing protein</fullName>
    </recommendedName>
</protein>
<evidence type="ECO:0000259" key="8">
    <source>
        <dbReference type="Pfam" id="PF01757"/>
    </source>
</evidence>
<feature type="transmembrane region" description="Helical" evidence="7">
    <location>
        <begin position="17"/>
        <end position="35"/>
    </location>
</feature>
<dbReference type="Proteomes" id="UP000002774">
    <property type="component" value="Chromosome"/>
</dbReference>
<dbReference type="EMBL" id="CM001403">
    <property type="protein sequence ID" value="EHQ28222.1"/>
    <property type="molecule type" value="Genomic_DNA"/>
</dbReference>
<comment type="subcellular location">
    <subcellularLocation>
        <location evidence="1">Cell membrane</location>
        <topology evidence="1">Multi-pass membrane protein</topology>
    </subcellularLocation>
</comment>
<feature type="transmembrane region" description="Helical" evidence="7">
    <location>
        <begin position="288"/>
        <end position="308"/>
    </location>
</feature>
<evidence type="ECO:0000256" key="4">
    <source>
        <dbReference type="ARBA" id="ARBA00022692"/>
    </source>
</evidence>
<proteinExistence type="inferred from homology"/>
<sequence length="358" mass="41586">MTFDKGLPKLYADRMNIIRLLAMCSIVWGHCLYGWEEKVFCRPDYQIIQAVIIQSGRIGTIWFFLISGFFLSDKLSGFNIVSFTRYRLLSLIVPWAIFLSLYILIEVVHLSPDKQILHGDIKPAIHMSFELFKAFIFHGAYWFIPASIITAYVLITLKKYINQPWLCITLICFTVFYSVNLYYRWITVDHTKAFWGYTLFLWMGIQVKRNIDQFKVALDKIPWTLLLTCLILMFTLSCWEGIKLTQIGCADAYSSLRCSNSILAIAGFLCLLKSDGFQWIHKLNSAKYVYGIYLVHSIIGTEISPFLNRYLAHYSLFDNLPYLIVIQCLYFSIVFASSYFLVAGITKSPLYFVVGRRR</sequence>
<dbReference type="eggNOG" id="COG3594">
    <property type="taxonomic scope" value="Bacteria"/>
</dbReference>
<evidence type="ECO:0000313" key="9">
    <source>
        <dbReference type="EMBL" id="EHQ28222.1"/>
    </source>
</evidence>
<accession>H1Y2P3</accession>
<evidence type="ECO:0000256" key="7">
    <source>
        <dbReference type="SAM" id="Phobius"/>
    </source>
</evidence>
<evidence type="ECO:0000256" key="3">
    <source>
        <dbReference type="ARBA" id="ARBA00022475"/>
    </source>
</evidence>
<dbReference type="Pfam" id="PF01757">
    <property type="entry name" value="Acyl_transf_3"/>
    <property type="match status" value="1"/>
</dbReference>
<organism evidence="9 10">
    <name type="scientific">Mucilaginibacter paludis DSM 18603</name>
    <dbReference type="NCBI Taxonomy" id="714943"/>
    <lineage>
        <taxon>Bacteria</taxon>
        <taxon>Pseudomonadati</taxon>
        <taxon>Bacteroidota</taxon>
        <taxon>Sphingobacteriia</taxon>
        <taxon>Sphingobacteriales</taxon>
        <taxon>Sphingobacteriaceae</taxon>
        <taxon>Mucilaginibacter</taxon>
    </lineage>
</organism>
<dbReference type="AlphaFoldDB" id="H1Y2P3"/>
<keyword evidence="10" id="KW-1185">Reference proteome</keyword>
<gene>
    <name evidence="9" type="ORF">Mucpa_4131</name>
</gene>
<feature type="transmembrane region" description="Helical" evidence="7">
    <location>
        <begin position="223"/>
        <end position="242"/>
    </location>
</feature>
<evidence type="ECO:0000313" key="10">
    <source>
        <dbReference type="Proteomes" id="UP000002774"/>
    </source>
</evidence>
<dbReference type="PANTHER" id="PTHR40074">
    <property type="entry name" value="O-ACETYLTRANSFERASE WECH"/>
    <property type="match status" value="1"/>
</dbReference>
<feature type="transmembrane region" description="Helical" evidence="7">
    <location>
        <begin position="135"/>
        <end position="157"/>
    </location>
</feature>
<keyword evidence="4 7" id="KW-0812">Transmembrane</keyword>
<dbReference type="HOGENOM" id="CLU_061524_0_0_10"/>
<reference evidence="9" key="1">
    <citation type="submission" date="2011-09" db="EMBL/GenBank/DDBJ databases">
        <title>The permanent draft genome of Mucilaginibacter paludis DSM 18603.</title>
        <authorList>
            <consortium name="US DOE Joint Genome Institute (JGI-PGF)"/>
            <person name="Lucas S."/>
            <person name="Han J."/>
            <person name="Lapidus A."/>
            <person name="Bruce D."/>
            <person name="Goodwin L."/>
            <person name="Pitluck S."/>
            <person name="Peters L."/>
            <person name="Kyrpides N."/>
            <person name="Mavromatis K."/>
            <person name="Ivanova N."/>
            <person name="Mikhailova N."/>
            <person name="Held B."/>
            <person name="Detter J.C."/>
            <person name="Tapia R."/>
            <person name="Han C."/>
            <person name="Land M."/>
            <person name="Hauser L."/>
            <person name="Markowitz V."/>
            <person name="Cheng J.-F."/>
            <person name="Hugenholtz P."/>
            <person name="Woyke T."/>
            <person name="Wu D."/>
            <person name="Tindall B."/>
            <person name="Brambilla E."/>
            <person name="Klenk H.-P."/>
            <person name="Eisen J.A."/>
        </authorList>
    </citation>
    <scope>NUCLEOTIDE SEQUENCE [LARGE SCALE GENOMIC DNA]</scope>
    <source>
        <strain evidence="9">DSM 18603</strain>
    </source>
</reference>
<evidence type="ECO:0000256" key="6">
    <source>
        <dbReference type="ARBA" id="ARBA00023136"/>
    </source>
</evidence>
<keyword evidence="5 7" id="KW-1133">Transmembrane helix</keyword>
<feature type="transmembrane region" description="Helical" evidence="7">
    <location>
        <begin position="164"/>
        <end position="182"/>
    </location>
</feature>
<feature type="domain" description="Acyltransferase 3" evidence="8">
    <location>
        <begin position="15"/>
        <end position="336"/>
    </location>
</feature>
<comment type="similarity">
    <text evidence="2">Belongs to the acyltransferase 3 family.</text>
</comment>
<feature type="transmembrane region" description="Helical" evidence="7">
    <location>
        <begin position="47"/>
        <end position="71"/>
    </location>
</feature>
<evidence type="ECO:0000256" key="1">
    <source>
        <dbReference type="ARBA" id="ARBA00004651"/>
    </source>
</evidence>
<dbReference type="PANTHER" id="PTHR40074:SF2">
    <property type="entry name" value="O-ACETYLTRANSFERASE WECH"/>
    <property type="match status" value="1"/>
</dbReference>
<feature type="transmembrane region" description="Helical" evidence="7">
    <location>
        <begin position="320"/>
        <end position="342"/>
    </location>
</feature>
<evidence type="ECO:0000256" key="5">
    <source>
        <dbReference type="ARBA" id="ARBA00022989"/>
    </source>
</evidence>
<dbReference type="GO" id="GO:0005886">
    <property type="term" value="C:plasma membrane"/>
    <property type="evidence" value="ECO:0007669"/>
    <property type="project" value="UniProtKB-SubCell"/>
</dbReference>
<keyword evidence="6 7" id="KW-0472">Membrane</keyword>
<keyword evidence="3" id="KW-1003">Cell membrane</keyword>
<evidence type="ECO:0000256" key="2">
    <source>
        <dbReference type="ARBA" id="ARBA00007400"/>
    </source>
</evidence>
<dbReference type="GO" id="GO:0016413">
    <property type="term" value="F:O-acetyltransferase activity"/>
    <property type="evidence" value="ECO:0007669"/>
    <property type="project" value="TreeGrafter"/>
</dbReference>
<dbReference type="InterPro" id="IPR002656">
    <property type="entry name" value="Acyl_transf_3_dom"/>
</dbReference>
<dbReference type="GO" id="GO:0009246">
    <property type="term" value="P:enterobacterial common antigen biosynthetic process"/>
    <property type="evidence" value="ECO:0007669"/>
    <property type="project" value="TreeGrafter"/>
</dbReference>
<name>H1Y2P3_9SPHI</name>